<proteinExistence type="predicted"/>
<evidence type="ECO:0000313" key="1">
    <source>
        <dbReference type="EMBL" id="CAB9530634.1"/>
    </source>
</evidence>
<gene>
    <name evidence="1" type="ORF">SEMRO_2970_G110981.1</name>
</gene>
<dbReference type="AlphaFoldDB" id="A0A9N8F312"/>
<evidence type="ECO:0000313" key="2">
    <source>
        <dbReference type="Proteomes" id="UP001153069"/>
    </source>
</evidence>
<dbReference type="OrthoDB" id="8188638at2759"/>
<keyword evidence="2" id="KW-1185">Reference proteome</keyword>
<accession>A0A9N8F312</accession>
<reference evidence="1" key="1">
    <citation type="submission" date="2020-06" db="EMBL/GenBank/DDBJ databases">
        <authorList>
            <consortium name="Plant Systems Biology data submission"/>
        </authorList>
    </citation>
    <scope>NUCLEOTIDE SEQUENCE</scope>
    <source>
        <strain evidence="1">D6</strain>
    </source>
</reference>
<dbReference type="Proteomes" id="UP001153069">
    <property type="component" value="Unassembled WGS sequence"/>
</dbReference>
<organism evidence="1 2">
    <name type="scientific">Seminavis robusta</name>
    <dbReference type="NCBI Taxonomy" id="568900"/>
    <lineage>
        <taxon>Eukaryota</taxon>
        <taxon>Sar</taxon>
        <taxon>Stramenopiles</taxon>
        <taxon>Ochrophyta</taxon>
        <taxon>Bacillariophyta</taxon>
        <taxon>Bacillariophyceae</taxon>
        <taxon>Bacillariophycidae</taxon>
        <taxon>Naviculales</taxon>
        <taxon>Naviculaceae</taxon>
        <taxon>Seminavis</taxon>
    </lineage>
</organism>
<dbReference type="EMBL" id="CAICTM010002968">
    <property type="protein sequence ID" value="CAB9530634.1"/>
    <property type="molecule type" value="Genomic_DNA"/>
</dbReference>
<comment type="caution">
    <text evidence="1">The sequence shown here is derived from an EMBL/GenBank/DDBJ whole genome shotgun (WGS) entry which is preliminary data.</text>
</comment>
<name>A0A9N8F312_9STRA</name>
<protein>
    <submittedName>
        <fullName evidence="1">Uncharacterized protein</fullName>
    </submittedName>
</protein>
<sequence length="67" mass="7641">MSKKQKLNTRSSTEAELVGADDTVQQLLWTRLFMESQGYRMDTVLKQDNKSTIQLENNGKDSSTSRT</sequence>